<proteinExistence type="predicted"/>
<gene>
    <name evidence="2" type="ORF">DAY19_04055</name>
</gene>
<sequence length="248" mass="28803">MKNKFFILVLVFLSLNSQATYDLHAGAGFRSYALGAAARIEGGANQELWRHNDQIYGFLREAAYFTTSGTINTIGGKIEFFPISILGFVAGSEQVYRSSKELDTFDCDVQVCDSDGTRSYLRVDSVLGYKKFVMINDYQRDYFDYDFKGEVANALHTLEIQSDDIVNIMRNIIAYQYSDKYTFGIIHFRTWSEKTKQDKTFVGFLNQFKKEKWTYDVVLGGNRDRFNRNHFSMLLQLKYDYKKGLRLF</sequence>
<feature type="signal peptide" evidence="1">
    <location>
        <begin position="1"/>
        <end position="19"/>
    </location>
</feature>
<reference evidence="3" key="1">
    <citation type="journal article" date="2019" name="Int. J. Syst. Evol. Microbiol.">
        <title>Halobacteriovorax valvorus sp. nov., a novel prokaryotic predator isolated from coastal seawater of China.</title>
        <authorList>
            <person name="Chen M.-X."/>
        </authorList>
    </citation>
    <scope>NUCLEOTIDE SEQUENCE [LARGE SCALE GENOMIC DNA]</scope>
    <source>
        <strain evidence="3">BL9</strain>
    </source>
</reference>
<feature type="chain" id="PRO_5045227284" evidence="1">
    <location>
        <begin position="20"/>
        <end position="248"/>
    </location>
</feature>
<name>A0ABY0IKD8_9BACT</name>
<evidence type="ECO:0000313" key="3">
    <source>
        <dbReference type="Proteomes" id="UP000443582"/>
    </source>
</evidence>
<evidence type="ECO:0000256" key="1">
    <source>
        <dbReference type="SAM" id="SignalP"/>
    </source>
</evidence>
<evidence type="ECO:0000313" key="2">
    <source>
        <dbReference type="EMBL" id="RZF22954.1"/>
    </source>
</evidence>
<keyword evidence="1" id="KW-0732">Signal</keyword>
<dbReference type="RefSeq" id="WP_114705896.1">
    <property type="nucleotide sequence ID" value="NZ_QDKL01000001.1"/>
</dbReference>
<accession>A0ABY0IKD8</accession>
<dbReference type="EMBL" id="QDKL01000001">
    <property type="protein sequence ID" value="RZF22954.1"/>
    <property type="molecule type" value="Genomic_DNA"/>
</dbReference>
<protein>
    <submittedName>
        <fullName evidence="2">Uncharacterized protein</fullName>
    </submittedName>
</protein>
<comment type="caution">
    <text evidence="2">The sequence shown here is derived from an EMBL/GenBank/DDBJ whole genome shotgun (WGS) entry which is preliminary data.</text>
</comment>
<keyword evidence="3" id="KW-1185">Reference proteome</keyword>
<organism evidence="2 3">
    <name type="scientific">Halobacteriovorax vibrionivorans</name>
    <dbReference type="NCBI Taxonomy" id="2152716"/>
    <lineage>
        <taxon>Bacteria</taxon>
        <taxon>Pseudomonadati</taxon>
        <taxon>Bdellovibrionota</taxon>
        <taxon>Bacteriovoracia</taxon>
        <taxon>Bacteriovoracales</taxon>
        <taxon>Halobacteriovoraceae</taxon>
        <taxon>Halobacteriovorax</taxon>
    </lineage>
</organism>
<dbReference type="Proteomes" id="UP000443582">
    <property type="component" value="Unassembled WGS sequence"/>
</dbReference>